<dbReference type="Proteomes" id="UP000572377">
    <property type="component" value="Unassembled WGS sequence"/>
</dbReference>
<organism evidence="6 7">
    <name type="scientific">Halovulum dunhuangense</name>
    <dbReference type="NCBI Taxonomy" id="1505036"/>
    <lineage>
        <taxon>Bacteria</taxon>
        <taxon>Pseudomonadati</taxon>
        <taxon>Pseudomonadota</taxon>
        <taxon>Alphaproteobacteria</taxon>
        <taxon>Rhodobacterales</taxon>
        <taxon>Paracoccaceae</taxon>
        <taxon>Halovulum</taxon>
    </lineage>
</organism>
<dbReference type="PANTHER" id="PTHR10961:SF10">
    <property type="entry name" value="FAD DEPENDENT OXIDOREDUCTASE DOMAIN-CONTAINING PROTEIN"/>
    <property type="match status" value="1"/>
</dbReference>
<keyword evidence="7" id="KW-1185">Reference proteome</keyword>
<accession>A0A849L4V3</accession>
<keyword evidence="2" id="KW-0285">Flavoprotein</keyword>
<proteinExistence type="predicted"/>
<evidence type="ECO:0000256" key="1">
    <source>
        <dbReference type="ARBA" id="ARBA00001974"/>
    </source>
</evidence>
<sequence>MHVAVIGAGMIGAAAARHLVAMGHEVTLIGPGEPADKRSHRGVFSSHYDAGRITRRLATDPFWARVAAASIARYEEIARQGGQPFHTPCGTMLAGPADSDFMRDAARVTAELGLEATAYPGADLAVAFPCFAFPAGFAALHEAGGAGHIDPRKLVAAQITAARNGGARLVPQIATGLSETPQGVRVHTQGGEIEADAALIATGAMTDHVAPRAPGQRVFARTVALFEVSEEEAARLEGMPCLVFRLGDGAEPYLLPPIRYPDGRLYLKLGGDPDDIVLHDPAGIGDWYRSGGRAEVRDHLEAMIRRLMPGLAIRSVGMDACTVVYTQSGHPVIDRLSPRIAVATGGCGAAAKSSDELGRLGAVLVTGGTDPLLAETRGP</sequence>
<evidence type="ECO:0000313" key="6">
    <source>
        <dbReference type="EMBL" id="NNU81167.1"/>
    </source>
</evidence>
<dbReference type="InterPro" id="IPR006076">
    <property type="entry name" value="FAD-dep_OxRdtase"/>
</dbReference>
<reference evidence="6 7" key="1">
    <citation type="submission" date="2020-05" db="EMBL/GenBank/DDBJ databases">
        <title>Gimesia benthica sp. nov., a novel planctomycete isolated from a deep-sea water sample of the Northwest Indian Ocean.</title>
        <authorList>
            <person name="Wang J."/>
            <person name="Ruan C."/>
            <person name="Song L."/>
            <person name="Zhu Y."/>
            <person name="Li A."/>
            <person name="Zheng X."/>
            <person name="Wang L."/>
            <person name="Lu Z."/>
            <person name="Huang Y."/>
            <person name="Du W."/>
            <person name="Zhou Y."/>
            <person name="Huang L."/>
            <person name="Dai X."/>
        </authorList>
    </citation>
    <scope>NUCLEOTIDE SEQUENCE [LARGE SCALE GENOMIC DNA]</scope>
    <source>
        <strain evidence="6 7">YYQ-30</strain>
    </source>
</reference>
<dbReference type="EMBL" id="JABFBC010000002">
    <property type="protein sequence ID" value="NNU81167.1"/>
    <property type="molecule type" value="Genomic_DNA"/>
</dbReference>
<dbReference type="SUPFAM" id="SSF51905">
    <property type="entry name" value="FAD/NAD(P)-binding domain"/>
    <property type="match status" value="1"/>
</dbReference>
<evidence type="ECO:0000259" key="5">
    <source>
        <dbReference type="Pfam" id="PF01266"/>
    </source>
</evidence>
<protein>
    <submittedName>
        <fullName evidence="6">FAD-dependent oxidoreductase</fullName>
    </submittedName>
</protein>
<dbReference type="GO" id="GO:0050660">
    <property type="term" value="F:flavin adenine dinucleotide binding"/>
    <property type="evidence" value="ECO:0007669"/>
    <property type="project" value="InterPro"/>
</dbReference>
<keyword evidence="3" id="KW-0274">FAD</keyword>
<name>A0A849L4V3_9RHOB</name>
<dbReference type="InterPro" id="IPR045170">
    <property type="entry name" value="MTOX"/>
</dbReference>
<comment type="caution">
    <text evidence="6">The sequence shown here is derived from an EMBL/GenBank/DDBJ whole genome shotgun (WGS) entry which is preliminary data.</text>
</comment>
<dbReference type="RefSeq" id="WP_171325885.1">
    <property type="nucleotide sequence ID" value="NZ_JABFBC010000002.1"/>
</dbReference>
<dbReference type="Pfam" id="PF01266">
    <property type="entry name" value="DAO"/>
    <property type="match status" value="1"/>
</dbReference>
<dbReference type="GO" id="GO:0008115">
    <property type="term" value="F:sarcosine oxidase activity"/>
    <property type="evidence" value="ECO:0007669"/>
    <property type="project" value="TreeGrafter"/>
</dbReference>
<evidence type="ECO:0000256" key="4">
    <source>
        <dbReference type="ARBA" id="ARBA00023002"/>
    </source>
</evidence>
<evidence type="ECO:0000256" key="3">
    <source>
        <dbReference type="ARBA" id="ARBA00022827"/>
    </source>
</evidence>
<dbReference type="AlphaFoldDB" id="A0A849L4V3"/>
<gene>
    <name evidence="6" type="ORF">HMH01_12045</name>
</gene>
<evidence type="ECO:0000256" key="2">
    <source>
        <dbReference type="ARBA" id="ARBA00022630"/>
    </source>
</evidence>
<comment type="cofactor">
    <cofactor evidence="1">
        <name>FAD</name>
        <dbReference type="ChEBI" id="CHEBI:57692"/>
    </cofactor>
</comment>
<evidence type="ECO:0000313" key="7">
    <source>
        <dbReference type="Proteomes" id="UP000572377"/>
    </source>
</evidence>
<dbReference type="Gene3D" id="3.30.9.10">
    <property type="entry name" value="D-Amino Acid Oxidase, subunit A, domain 2"/>
    <property type="match status" value="1"/>
</dbReference>
<dbReference type="InterPro" id="IPR036188">
    <property type="entry name" value="FAD/NAD-bd_sf"/>
</dbReference>
<dbReference type="Gene3D" id="3.50.50.60">
    <property type="entry name" value="FAD/NAD(P)-binding domain"/>
    <property type="match status" value="1"/>
</dbReference>
<feature type="domain" description="FAD dependent oxidoreductase" evidence="5">
    <location>
        <begin position="2"/>
        <end position="360"/>
    </location>
</feature>
<keyword evidence="4" id="KW-0560">Oxidoreductase</keyword>
<dbReference type="SUPFAM" id="SSF54373">
    <property type="entry name" value="FAD-linked reductases, C-terminal domain"/>
    <property type="match status" value="1"/>
</dbReference>
<dbReference type="PANTHER" id="PTHR10961">
    <property type="entry name" value="PEROXISOMAL SARCOSINE OXIDASE"/>
    <property type="match status" value="1"/>
</dbReference>